<sequence length="276" mass="32306">MLKTELKELDVENTDKQKIKQFSVYFDLEWMSKPLQQWNFYKQSVRQTTHVKQSRRIVKLRERVKVKPTSRIYRQVNERLNELWDRYEKRTKKSRESIDILAEDSQAEKEAANRRSALKGDRFICFIGGDSQGFGIELRKHDLDKLKPGEWINDNIFHYYLNLIVHRSQQDPSIPKVVSMSTFFYNTLFLKASSCLKVGVQSRSVSADLVLTLSKSCSLVPAVSCTLCNRSDQLLRLTTCDGRDCTQRLREYFDFEAKQRKVDAEPLTWADSTSNK</sequence>
<organism evidence="1 2">
    <name type="scientific">Ditylenchus dipsaci</name>
    <dbReference type="NCBI Taxonomy" id="166011"/>
    <lineage>
        <taxon>Eukaryota</taxon>
        <taxon>Metazoa</taxon>
        <taxon>Ecdysozoa</taxon>
        <taxon>Nematoda</taxon>
        <taxon>Chromadorea</taxon>
        <taxon>Rhabditida</taxon>
        <taxon>Tylenchina</taxon>
        <taxon>Tylenchomorpha</taxon>
        <taxon>Sphaerularioidea</taxon>
        <taxon>Anguinidae</taxon>
        <taxon>Anguininae</taxon>
        <taxon>Ditylenchus</taxon>
    </lineage>
</organism>
<reference evidence="2" key="1">
    <citation type="submission" date="2022-11" db="UniProtKB">
        <authorList>
            <consortium name="WormBaseParasite"/>
        </authorList>
    </citation>
    <scope>IDENTIFICATION</scope>
</reference>
<evidence type="ECO:0000313" key="1">
    <source>
        <dbReference type="Proteomes" id="UP000887574"/>
    </source>
</evidence>
<dbReference type="WBParaSite" id="jg8049">
    <property type="protein sequence ID" value="jg8049"/>
    <property type="gene ID" value="jg8049"/>
</dbReference>
<dbReference type="AlphaFoldDB" id="A0A915ER42"/>
<accession>A0A915ER42</accession>
<keyword evidence="1" id="KW-1185">Reference proteome</keyword>
<protein>
    <submittedName>
        <fullName evidence="2">Uncharacterized protein</fullName>
    </submittedName>
</protein>
<evidence type="ECO:0000313" key="2">
    <source>
        <dbReference type="WBParaSite" id="jg8049"/>
    </source>
</evidence>
<dbReference type="Proteomes" id="UP000887574">
    <property type="component" value="Unplaced"/>
</dbReference>
<dbReference type="SUPFAM" id="SSF54001">
    <property type="entry name" value="Cysteine proteinases"/>
    <property type="match status" value="1"/>
</dbReference>
<dbReference type="InterPro" id="IPR038765">
    <property type="entry name" value="Papain-like_cys_pep_sf"/>
</dbReference>
<proteinExistence type="predicted"/>
<name>A0A915ER42_9BILA</name>
<dbReference type="Gene3D" id="3.40.395.10">
    <property type="entry name" value="Adenoviral Proteinase, Chain A"/>
    <property type="match status" value="1"/>
</dbReference>